<dbReference type="GO" id="GO:0003723">
    <property type="term" value="F:RNA binding"/>
    <property type="evidence" value="ECO:0007669"/>
    <property type="project" value="UniProtKB-UniRule"/>
</dbReference>
<evidence type="ECO:0000256" key="2">
    <source>
        <dbReference type="ARBA" id="ARBA00005241"/>
    </source>
</evidence>
<dbReference type="Gene3D" id="3.30.70.330">
    <property type="match status" value="2"/>
</dbReference>
<keyword evidence="3 9" id="KW-0812">Transmembrane</keyword>
<feature type="transmembrane region" description="Helical" evidence="9">
    <location>
        <begin position="1000"/>
        <end position="1020"/>
    </location>
</feature>
<dbReference type="InterPro" id="IPR036259">
    <property type="entry name" value="MFS_trans_sf"/>
</dbReference>
<feature type="transmembrane region" description="Helical" evidence="9">
    <location>
        <begin position="478"/>
        <end position="497"/>
    </location>
</feature>
<evidence type="ECO:0000256" key="9">
    <source>
        <dbReference type="SAM" id="Phobius"/>
    </source>
</evidence>
<dbReference type="InterPro" id="IPR051717">
    <property type="entry name" value="MFS_MFSD6"/>
</dbReference>
<evidence type="ECO:0000256" key="6">
    <source>
        <dbReference type="ARBA" id="ARBA00023136"/>
    </source>
</evidence>
<sequence>MSRHREWDLSCKVYVGNLGSSASKHEIESAFSKYGPLKNVWVARNPPGFAFVEFEDPRDAEDAVRGLDGTRLCGTRVQVEMSSGRSRRGGGGRRDFGPGRQYVLRVSCIVDDKVRGKGWSWRVVGLSHGVTTICRAHSTSPEPLPPATHDFYFMLYLARLVDALVPDLVPGAVQLGALVQIPGTGGFSFQTTMSRYREWDLSCKLYVGNLGSSASKHEIESAFTKYGPLRNVWVARNPPGFAFVEFEDPRDAEDAGAAAVVVVVVEEEAVVVGTLDLQGLPRLLLNHHQPPSTSSPTSCYVSGPPNNHQPTPTEQICSALRSSTSLAYFAQIFSSISFPAQTLPHQVSLQKPFTSALTLRFQGQTLANALVVLSSTAEDGEIEVRISVGKNHPQFTRPRFEPRSPRPQQSSFNTTSTLANYATEAGTSPVMSFLSTYARQLGFSSIIVGTIFTVLPVCGMLAKPIFGAVADHFRLQKTLFVAFQVLTALAFFVVQFVPEIATESQVSLDCDGLTIFKICGQDSLDQCSDDTLSAQIGLKTIVKCEEKPPPVHMTKIRTSISPSSAVELNMTSALANYATEAGSRLYACFNCDLRNSSLAEEVCKTWNITKYCRNNEEFFPSTSSDQQEWDSSDFTLHEMGDEFSETLTFTADVPMEHVLWAARLHPTGSCGLPFLALYKLWQLVGAARGRQAMPSDTAKCDVKCDSEAVNEVITRTTTDDSDVSSLYQFWTFFLLLILSWVGMAVVVSVGDAICFGMLGDKPSQYGRQRLWGAVGWGIFSVLSGALVDKFSQGQVKKNYTSIFYLMLVMISLDFGVSLKLKHSQTTLSTSIMHDICKLLKNVRVVVFMLWCVAVGLSTGLLWQFLFWHLEDLASANEGCEMRAWIKTLQGLVSGVQCFGGELPFLFISGSLRQRMNNHRFDTNHKDPDKPVPIHAGTHNQDFQTCYTTKILRAFPNQCNRAVLKKIGHAHAMSLVLGAFGIRFLLYSFLYNPWWCLPIELLQGVTFGLFYATMASYASIVAPPGTEATVQGLVGAIFEGVGVSLGSLIGGTLYDQQGGSFTFRMFGIGSLVLCLLHFILQRLLGKSLNYAIKAKDFDMSARYAAPTDAIHMLEDQQELVTT</sequence>
<feature type="transmembrane region" description="Helical" evidence="9">
    <location>
        <begin position="441"/>
        <end position="466"/>
    </location>
</feature>
<evidence type="ECO:0000256" key="1">
    <source>
        <dbReference type="ARBA" id="ARBA00004141"/>
    </source>
</evidence>
<feature type="domain" description="RRM" evidence="10">
    <location>
        <begin position="11"/>
        <end position="84"/>
    </location>
</feature>
<dbReference type="SUPFAM" id="SSF54928">
    <property type="entry name" value="RNA-binding domain, RBD"/>
    <property type="match status" value="2"/>
</dbReference>
<gene>
    <name evidence="11" type="ORF">TCMB3V08_LOCUS2537</name>
</gene>
<dbReference type="FunFam" id="3.30.70.330:FF:000899">
    <property type="entry name" value="RNA-binding protein 1"/>
    <property type="match status" value="1"/>
</dbReference>
<organism evidence="11">
    <name type="scientific">Timema californicum</name>
    <name type="common">California timema</name>
    <name type="synonym">Walking stick</name>
    <dbReference type="NCBI Taxonomy" id="61474"/>
    <lineage>
        <taxon>Eukaryota</taxon>
        <taxon>Metazoa</taxon>
        <taxon>Ecdysozoa</taxon>
        <taxon>Arthropoda</taxon>
        <taxon>Hexapoda</taxon>
        <taxon>Insecta</taxon>
        <taxon>Pterygota</taxon>
        <taxon>Neoptera</taxon>
        <taxon>Polyneoptera</taxon>
        <taxon>Phasmatodea</taxon>
        <taxon>Timematodea</taxon>
        <taxon>Timematoidea</taxon>
        <taxon>Timematidae</taxon>
        <taxon>Timema</taxon>
    </lineage>
</organism>
<dbReference type="GO" id="GO:0016020">
    <property type="term" value="C:membrane"/>
    <property type="evidence" value="ECO:0007669"/>
    <property type="project" value="UniProtKB-SubCell"/>
</dbReference>
<feature type="transmembrane region" description="Helical" evidence="9">
    <location>
        <begin position="799"/>
        <end position="820"/>
    </location>
</feature>
<dbReference type="AlphaFoldDB" id="A0A7R9P4Y8"/>
<evidence type="ECO:0000256" key="5">
    <source>
        <dbReference type="ARBA" id="ARBA00022989"/>
    </source>
</evidence>
<evidence type="ECO:0000256" key="8">
    <source>
        <dbReference type="SAM" id="MobiDB-lite"/>
    </source>
</evidence>
<evidence type="ECO:0000313" key="11">
    <source>
        <dbReference type="EMBL" id="CAD7569814.1"/>
    </source>
</evidence>
<name>A0A7R9P4Y8_TIMCA</name>
<evidence type="ECO:0000256" key="7">
    <source>
        <dbReference type="PROSITE-ProRule" id="PRU00176"/>
    </source>
</evidence>
<keyword evidence="6 9" id="KW-0472">Membrane</keyword>
<evidence type="ECO:0000259" key="10">
    <source>
        <dbReference type="PROSITE" id="PS50102"/>
    </source>
</evidence>
<keyword evidence="4 7" id="KW-0694">RNA-binding</keyword>
<feature type="transmembrane region" description="Helical" evidence="9">
    <location>
        <begin position="770"/>
        <end position="787"/>
    </location>
</feature>
<feature type="transmembrane region" description="Helical" evidence="9">
    <location>
        <begin position="1059"/>
        <end position="1079"/>
    </location>
</feature>
<accession>A0A7R9P4Y8</accession>
<dbReference type="InterPro" id="IPR000504">
    <property type="entry name" value="RRM_dom"/>
</dbReference>
<dbReference type="InterPro" id="IPR012677">
    <property type="entry name" value="Nucleotide-bd_a/b_plait_sf"/>
</dbReference>
<dbReference type="CDD" id="cd17335">
    <property type="entry name" value="MFS_MFSD6"/>
    <property type="match status" value="1"/>
</dbReference>
<evidence type="ECO:0000256" key="4">
    <source>
        <dbReference type="ARBA" id="ARBA00022884"/>
    </source>
</evidence>
<comment type="similarity">
    <text evidence="2">Belongs to the major facilitator superfamily. MFSD6 family.</text>
</comment>
<dbReference type="Pfam" id="PF12832">
    <property type="entry name" value="MFS_1_like"/>
    <property type="match status" value="2"/>
</dbReference>
<proteinExistence type="inferred from homology"/>
<dbReference type="PROSITE" id="PS50102">
    <property type="entry name" value="RRM"/>
    <property type="match status" value="2"/>
</dbReference>
<dbReference type="PANTHER" id="PTHR16172:SF30">
    <property type="entry name" value="SUGAR BABY, ISOFORM C"/>
    <property type="match status" value="1"/>
</dbReference>
<reference evidence="11" key="1">
    <citation type="submission" date="2020-11" db="EMBL/GenBank/DDBJ databases">
        <authorList>
            <person name="Tran Van P."/>
        </authorList>
    </citation>
    <scope>NUCLEOTIDE SEQUENCE</scope>
</reference>
<dbReference type="Pfam" id="PF00076">
    <property type="entry name" value="RRM_1"/>
    <property type="match status" value="2"/>
</dbReference>
<dbReference type="Gene3D" id="1.20.1250.20">
    <property type="entry name" value="MFS general substrate transporter like domains"/>
    <property type="match status" value="4"/>
</dbReference>
<feature type="region of interest" description="Disordered" evidence="8">
    <location>
        <begin position="393"/>
        <end position="412"/>
    </location>
</feature>
<feature type="transmembrane region" description="Helical" evidence="9">
    <location>
        <begin position="841"/>
        <end position="867"/>
    </location>
</feature>
<dbReference type="SMART" id="SM00360">
    <property type="entry name" value="RRM"/>
    <property type="match status" value="2"/>
</dbReference>
<protein>
    <submittedName>
        <fullName evidence="11">(California timema) hypothetical protein</fullName>
    </submittedName>
</protein>
<dbReference type="EMBL" id="OE179813">
    <property type="protein sequence ID" value="CAD7569814.1"/>
    <property type="molecule type" value="Genomic_DNA"/>
</dbReference>
<dbReference type="InterPro" id="IPR035979">
    <property type="entry name" value="RBD_domain_sf"/>
</dbReference>
<comment type="subcellular location">
    <subcellularLocation>
        <location evidence="1">Membrane</location>
        <topology evidence="1">Multi-pass membrane protein</topology>
    </subcellularLocation>
</comment>
<feature type="transmembrane region" description="Helical" evidence="9">
    <location>
        <begin position="969"/>
        <end position="988"/>
    </location>
</feature>
<feature type="transmembrane region" description="Helical" evidence="9">
    <location>
        <begin position="1032"/>
        <end position="1053"/>
    </location>
</feature>
<dbReference type="SUPFAM" id="SSF103473">
    <property type="entry name" value="MFS general substrate transporter"/>
    <property type="match status" value="2"/>
</dbReference>
<dbReference type="CDD" id="cd12373">
    <property type="entry name" value="RRM_SRSF3_like"/>
    <property type="match status" value="1"/>
</dbReference>
<keyword evidence="5 9" id="KW-1133">Transmembrane helix</keyword>
<feature type="domain" description="RRM" evidence="10">
    <location>
        <begin position="203"/>
        <end position="267"/>
    </location>
</feature>
<evidence type="ECO:0000256" key="3">
    <source>
        <dbReference type="ARBA" id="ARBA00022692"/>
    </source>
</evidence>
<feature type="transmembrane region" description="Helical" evidence="9">
    <location>
        <begin position="729"/>
        <end position="758"/>
    </location>
</feature>
<feature type="transmembrane region" description="Helical" evidence="9">
    <location>
        <begin position="887"/>
        <end position="907"/>
    </location>
</feature>
<dbReference type="PANTHER" id="PTHR16172">
    <property type="entry name" value="MAJOR FACILITATOR SUPERFAMILY DOMAIN-CONTAINING PROTEIN 6-LIKE"/>
    <property type="match status" value="1"/>
</dbReference>
<dbReference type="InterPro" id="IPR024989">
    <property type="entry name" value="MFS_assoc_dom"/>
</dbReference>